<proteinExistence type="predicted"/>
<dbReference type="RefSeq" id="XP_060420487.1">
    <property type="nucleotide sequence ID" value="XM_060552560.1"/>
</dbReference>
<evidence type="ECO:0000313" key="1">
    <source>
        <dbReference type="EMBL" id="KAK1599991.1"/>
    </source>
</evidence>
<accession>A0AAD8VCE9</accession>
<protein>
    <submittedName>
        <fullName evidence="1">Uncharacterized protein</fullName>
    </submittedName>
</protein>
<organism evidence="1 2">
    <name type="scientific">Colletotrichum navitas</name>
    <dbReference type="NCBI Taxonomy" id="681940"/>
    <lineage>
        <taxon>Eukaryota</taxon>
        <taxon>Fungi</taxon>
        <taxon>Dikarya</taxon>
        <taxon>Ascomycota</taxon>
        <taxon>Pezizomycotina</taxon>
        <taxon>Sordariomycetes</taxon>
        <taxon>Hypocreomycetidae</taxon>
        <taxon>Glomerellales</taxon>
        <taxon>Glomerellaceae</taxon>
        <taxon>Colletotrichum</taxon>
        <taxon>Colletotrichum graminicola species complex</taxon>
    </lineage>
</organism>
<name>A0AAD8VCE9_9PEZI</name>
<keyword evidence="2" id="KW-1185">Reference proteome</keyword>
<reference evidence="1" key="1">
    <citation type="submission" date="2021-06" db="EMBL/GenBank/DDBJ databases">
        <title>Comparative genomics, transcriptomics and evolutionary studies reveal genomic signatures of adaptation to plant cell wall in hemibiotrophic fungi.</title>
        <authorList>
            <consortium name="DOE Joint Genome Institute"/>
            <person name="Baroncelli R."/>
            <person name="Diaz J.F."/>
            <person name="Benocci T."/>
            <person name="Peng M."/>
            <person name="Battaglia E."/>
            <person name="Haridas S."/>
            <person name="Andreopoulos W."/>
            <person name="Labutti K."/>
            <person name="Pangilinan J."/>
            <person name="Floch G.L."/>
            <person name="Makela M.R."/>
            <person name="Henrissat B."/>
            <person name="Grigoriev I.V."/>
            <person name="Crouch J.A."/>
            <person name="De Vries R.P."/>
            <person name="Sukno S.A."/>
            <person name="Thon M.R."/>
        </authorList>
    </citation>
    <scope>NUCLEOTIDE SEQUENCE</scope>
    <source>
        <strain evidence="1">CBS 125086</strain>
    </source>
</reference>
<evidence type="ECO:0000313" key="2">
    <source>
        <dbReference type="Proteomes" id="UP001230504"/>
    </source>
</evidence>
<dbReference type="Proteomes" id="UP001230504">
    <property type="component" value="Unassembled WGS sequence"/>
</dbReference>
<gene>
    <name evidence="1" type="ORF">LY79DRAFT_3406</name>
</gene>
<sequence length="403" mass="44638">MPRQCPIGLSGRLGATSSATSCLPCNGIERLSVLFSPCILVDSLAGCRFLSLPTGPLRAYLVWSHKVHAPHTCICMQTENGGGMWDWAKWSDLDSVCSDLLCESCKLCNHVLHAHLLFIGFLRPLPSLFIPRHKLKVTKTGLPHGSSNEAYGCCLAPSTLLPLLAWAGTPLLSPRFSGPFEPPPPHRSKPTTTRLVFAAVIHPPNPYSYSTSRFKKEQTRREDKSKIWLKRSYMVPGRIRMLVLVCPPHHVQLVHGSAQSGPSHNTAFHMVSSSSQVPGERLRVCHLMSSRQVVWMVTSRRHPPIGRCLYEQVQCRATDWSLQGIARSRAEYRSSVVSSSLPQPCLLPSTTSSPSLFSRLFFNTLHRSVSSAHTQRCPDRPHLRTPTSTHLPGHSVALLKASF</sequence>
<comment type="caution">
    <text evidence="1">The sequence shown here is derived from an EMBL/GenBank/DDBJ whole genome shotgun (WGS) entry which is preliminary data.</text>
</comment>
<dbReference type="GeneID" id="85436800"/>
<dbReference type="AlphaFoldDB" id="A0AAD8VCE9"/>
<dbReference type="EMBL" id="JAHLJV010000001">
    <property type="protein sequence ID" value="KAK1599991.1"/>
    <property type="molecule type" value="Genomic_DNA"/>
</dbReference>